<evidence type="ECO:0000313" key="6">
    <source>
        <dbReference type="EMBL" id="VFA90251.1"/>
    </source>
</evidence>
<evidence type="ECO:0000259" key="5">
    <source>
        <dbReference type="Pfam" id="PF12146"/>
    </source>
</evidence>
<dbReference type="Gene3D" id="3.40.50.1820">
    <property type="entry name" value="alpha/beta hydrolase"/>
    <property type="match status" value="1"/>
</dbReference>
<comment type="similarity">
    <text evidence="2">Belongs to the AB hydrolase superfamily.</text>
</comment>
<accession>A0ABD7V8I6</accession>
<dbReference type="GO" id="GO:0047372">
    <property type="term" value="F:monoacylglycerol lipase activity"/>
    <property type="evidence" value="ECO:0007669"/>
    <property type="project" value="UniProtKB-EC"/>
</dbReference>
<protein>
    <recommendedName>
        <fullName evidence="4">Monoacylglycerol lipase</fullName>
        <ecNumber evidence="3">3.1.1.23</ecNumber>
    </recommendedName>
</protein>
<dbReference type="AlphaFoldDB" id="A0ABD7V8I6"/>
<dbReference type="InterPro" id="IPR051044">
    <property type="entry name" value="MAG_DAG_Lipase"/>
</dbReference>
<dbReference type="InterPro" id="IPR000073">
    <property type="entry name" value="AB_hydrolase_1"/>
</dbReference>
<dbReference type="SUPFAM" id="SSF53474">
    <property type="entry name" value="alpha/beta-Hydrolases"/>
    <property type="match status" value="1"/>
</dbReference>
<organism evidence="6 7">
    <name type="scientific">Gordonia paraffinivorans</name>
    <dbReference type="NCBI Taxonomy" id="175628"/>
    <lineage>
        <taxon>Bacteria</taxon>
        <taxon>Bacillati</taxon>
        <taxon>Actinomycetota</taxon>
        <taxon>Actinomycetes</taxon>
        <taxon>Mycobacteriales</taxon>
        <taxon>Gordoniaceae</taxon>
        <taxon>Gordonia</taxon>
    </lineage>
</organism>
<sequence>MTPEEHTFRGRHGHTIAYDVYRPEGAPRGVVVIAHGLAEHARRYGHVAQRLVDAGYLVAIPDHVGHGRSGGKRLQVHRFGEFTEDLDTVVSHVADDALPTFLIGHSMGGCIALDYALDHQDKLDGLVLSGAAVLPGADLSPVAVKLAPLIGKIAPWLPTTALSSSSISRDSAVVAAYDADPLVTRGKIPAGLGGAMIATMQSFPQRLPSLQLPLLVMHGGADALTDPQGSRLVDDLAGSEDKTLVIYDELYHEIFNEPEQDVVLDEVVNWLQGHTPADS</sequence>
<dbReference type="EMBL" id="CAACYD010000007">
    <property type="protein sequence ID" value="VFA90251.1"/>
    <property type="molecule type" value="Genomic_DNA"/>
</dbReference>
<name>A0ABD7V8I6_9ACTN</name>
<dbReference type="Pfam" id="PF12146">
    <property type="entry name" value="Hydrolase_4"/>
    <property type="match status" value="1"/>
</dbReference>
<dbReference type="PANTHER" id="PTHR11614">
    <property type="entry name" value="PHOSPHOLIPASE-RELATED"/>
    <property type="match status" value="1"/>
</dbReference>
<evidence type="ECO:0000256" key="2">
    <source>
        <dbReference type="ARBA" id="ARBA00008645"/>
    </source>
</evidence>
<evidence type="ECO:0000256" key="1">
    <source>
        <dbReference type="ARBA" id="ARBA00001613"/>
    </source>
</evidence>
<dbReference type="EC" id="3.1.1.23" evidence="3"/>
<dbReference type="Proteomes" id="UP000360750">
    <property type="component" value="Unassembled WGS sequence"/>
</dbReference>
<keyword evidence="6" id="KW-0378">Hydrolase</keyword>
<dbReference type="InterPro" id="IPR022742">
    <property type="entry name" value="Hydrolase_4"/>
</dbReference>
<proteinExistence type="inferred from homology"/>
<evidence type="ECO:0000256" key="3">
    <source>
        <dbReference type="ARBA" id="ARBA00013254"/>
    </source>
</evidence>
<reference evidence="6 7" key="1">
    <citation type="submission" date="2019-02" db="EMBL/GenBank/DDBJ databases">
        <authorList>
            <consortium name="Pathogen Informatics"/>
        </authorList>
    </citation>
    <scope>NUCLEOTIDE SEQUENCE [LARGE SCALE GENOMIC DNA]</scope>
    <source>
        <strain evidence="6 7">3012STDY6756503</strain>
    </source>
</reference>
<dbReference type="RefSeq" id="WP_131735171.1">
    <property type="nucleotide sequence ID" value="NZ_CAACYD010000007.1"/>
</dbReference>
<dbReference type="PRINTS" id="PR00111">
    <property type="entry name" value="ABHYDROLASE"/>
</dbReference>
<comment type="catalytic activity">
    <reaction evidence="1">
        <text>Hydrolyzes glycerol monoesters of long-chain fatty acids.</text>
        <dbReference type="EC" id="3.1.1.23"/>
    </reaction>
</comment>
<feature type="domain" description="Serine aminopeptidase S33" evidence="5">
    <location>
        <begin position="26"/>
        <end position="259"/>
    </location>
</feature>
<comment type="caution">
    <text evidence="6">The sequence shown here is derived from an EMBL/GenBank/DDBJ whole genome shotgun (WGS) entry which is preliminary data.</text>
</comment>
<evidence type="ECO:0000313" key="7">
    <source>
        <dbReference type="Proteomes" id="UP000360750"/>
    </source>
</evidence>
<evidence type="ECO:0000256" key="4">
    <source>
        <dbReference type="ARBA" id="ARBA00071261"/>
    </source>
</evidence>
<dbReference type="GeneID" id="60751804"/>
<gene>
    <name evidence="6" type="primary">ytpA</name>
    <name evidence="6" type="ORF">NCTC8139_03833</name>
</gene>
<dbReference type="InterPro" id="IPR029058">
    <property type="entry name" value="AB_hydrolase_fold"/>
</dbReference>
<dbReference type="FunFam" id="3.40.50.1820:FF:000117">
    <property type="entry name" value="Monoglyceride lipase, putative"/>
    <property type="match status" value="1"/>
</dbReference>